<evidence type="ECO:0000256" key="1">
    <source>
        <dbReference type="SAM" id="SignalP"/>
    </source>
</evidence>
<keyword evidence="1" id="KW-0732">Signal</keyword>
<name>A0A6V7V5P2_MELEN</name>
<proteinExistence type="predicted"/>
<dbReference type="AlphaFoldDB" id="A0A6V7V5P2"/>
<feature type="chain" id="PRO_5028308840" evidence="1">
    <location>
        <begin position="23"/>
        <end position="220"/>
    </location>
</feature>
<gene>
    <name evidence="2" type="ORF">MENT_LOCUS21663</name>
</gene>
<comment type="caution">
    <text evidence="2">The sequence shown here is derived from an EMBL/GenBank/DDBJ whole genome shotgun (WGS) entry which is preliminary data.</text>
</comment>
<reference evidence="2 3" key="1">
    <citation type="submission" date="2020-08" db="EMBL/GenBank/DDBJ databases">
        <authorList>
            <person name="Koutsovoulos G."/>
            <person name="Danchin GJ E."/>
        </authorList>
    </citation>
    <scope>NUCLEOTIDE SEQUENCE [LARGE SCALE GENOMIC DNA]</scope>
</reference>
<dbReference type="EMBL" id="CAJEWN010000165">
    <property type="protein sequence ID" value="CAD2170270.1"/>
    <property type="molecule type" value="Genomic_DNA"/>
</dbReference>
<organism evidence="2 3">
    <name type="scientific">Meloidogyne enterolobii</name>
    <name type="common">Root-knot nematode worm</name>
    <name type="synonym">Meloidogyne mayaguensis</name>
    <dbReference type="NCBI Taxonomy" id="390850"/>
    <lineage>
        <taxon>Eukaryota</taxon>
        <taxon>Metazoa</taxon>
        <taxon>Ecdysozoa</taxon>
        <taxon>Nematoda</taxon>
        <taxon>Chromadorea</taxon>
        <taxon>Rhabditida</taxon>
        <taxon>Tylenchina</taxon>
        <taxon>Tylenchomorpha</taxon>
        <taxon>Tylenchoidea</taxon>
        <taxon>Meloidogynidae</taxon>
        <taxon>Meloidogyninae</taxon>
        <taxon>Meloidogyne</taxon>
    </lineage>
</organism>
<sequence length="220" mass="25854">MLLFSKLTILLFLSSQLPWISTMHTKEASTSEINQEASTSQIKVEEVDNDLRESTGVEEYLDSLFKHNIFSVENQKGLVEQIEKIKILNPIAMEYLVNHQEFTKLCKFLDKQLTNKYYKNNILKDSSKGVPDKSKNLHNLYMSTVVLKKLSFDSILKARGVCEYPGIREGYKQYKQIIEFFDKLNIKFKHEFLLDKKPNNKRNKSLKNDHENFEMIKKYT</sequence>
<accession>A0A6V7V5P2</accession>
<evidence type="ECO:0000313" key="3">
    <source>
        <dbReference type="Proteomes" id="UP000580250"/>
    </source>
</evidence>
<protein>
    <submittedName>
        <fullName evidence="2">Uncharacterized protein</fullName>
    </submittedName>
</protein>
<dbReference type="Proteomes" id="UP000580250">
    <property type="component" value="Unassembled WGS sequence"/>
</dbReference>
<evidence type="ECO:0000313" key="2">
    <source>
        <dbReference type="EMBL" id="CAD2170270.1"/>
    </source>
</evidence>
<feature type="signal peptide" evidence="1">
    <location>
        <begin position="1"/>
        <end position="22"/>
    </location>
</feature>